<dbReference type="AlphaFoldDB" id="A0A6G8ILA5"/>
<sequence>MAAVTPTHTAAPAVSCAPSPRHARSPRLLAGLMAAVLLGACGGGGGDSPAPAPAPAATPAPAPAPATPTARAWQTAERLRATDGPSNGTAGPVVAANANGAFIVAWVDADLGTGDRSLLTRRYTPGAGWGPTDVVASWTSADRPSFHGMSVGLAPNGTAAIAFIGRSNLRDSLYGSHQTAGGAWATPTLLEDDDLGSSFSRVALVMDNNGVATAVWGQDFDVFPAVFNTRRALAARMAANGTWGPYVDIDFPAGSGINGIGLTPRLAVNANGDVVAGWTTNIVAGPTAGQYAAATVFTQGGGWATPALLTTPVSGYNSVLEDVAIASDGSAAAAMHRTSPVVGENRSVLLARRAAGGAWGSAVEVDQTGAESLFSRVALANDGTAVVIWQQASAGGNLLYTNTVTAGGTVGTAGMLSASTGSIISGAMMQRDSTGNIVLVWGAYEPSYRLVSRVRDTAGNWGTQSGVWSLASNIGFDSDAALAVSADGSAAAAWHVLDGVGGAVPWVNVYR</sequence>
<feature type="compositionally biased region" description="Pro residues" evidence="1">
    <location>
        <begin position="50"/>
        <end position="66"/>
    </location>
</feature>
<name>A0A6G8ILA5_9BURK</name>
<feature type="region of interest" description="Disordered" evidence="1">
    <location>
        <begin position="46"/>
        <end position="70"/>
    </location>
</feature>
<dbReference type="EMBL" id="CP049989">
    <property type="protein sequence ID" value="QIM53816.1"/>
    <property type="molecule type" value="Genomic_DNA"/>
</dbReference>
<feature type="region of interest" description="Disordered" evidence="1">
    <location>
        <begin position="1"/>
        <end position="22"/>
    </location>
</feature>
<reference evidence="2 3" key="1">
    <citation type="submission" date="2020-03" db="EMBL/GenBank/DDBJ databases">
        <title>Hydrogenophaga sp. nov. isolated from cyanobacterial mat.</title>
        <authorList>
            <person name="Thorat V."/>
            <person name="Kirdat K."/>
            <person name="Tiwarekar B."/>
            <person name="Costa E.D."/>
            <person name="Yadav A."/>
        </authorList>
    </citation>
    <scope>NUCLEOTIDE SEQUENCE [LARGE SCALE GENOMIC DNA]</scope>
    <source>
        <strain evidence="2 3">BA0156</strain>
    </source>
</reference>
<dbReference type="KEGG" id="hcz:G9Q37_17465"/>
<evidence type="ECO:0000313" key="3">
    <source>
        <dbReference type="Proteomes" id="UP000503162"/>
    </source>
</evidence>
<evidence type="ECO:0000313" key="2">
    <source>
        <dbReference type="EMBL" id="QIM53816.1"/>
    </source>
</evidence>
<gene>
    <name evidence="2" type="ORF">G9Q37_17465</name>
</gene>
<organism evidence="2 3">
    <name type="scientific">Hydrogenophaga crocea</name>
    <dbReference type="NCBI Taxonomy" id="2716225"/>
    <lineage>
        <taxon>Bacteria</taxon>
        <taxon>Pseudomonadati</taxon>
        <taxon>Pseudomonadota</taxon>
        <taxon>Betaproteobacteria</taxon>
        <taxon>Burkholderiales</taxon>
        <taxon>Comamonadaceae</taxon>
        <taxon>Hydrogenophaga</taxon>
    </lineage>
</organism>
<keyword evidence="3" id="KW-1185">Reference proteome</keyword>
<dbReference type="Proteomes" id="UP000503162">
    <property type="component" value="Chromosome"/>
</dbReference>
<evidence type="ECO:0000256" key="1">
    <source>
        <dbReference type="SAM" id="MobiDB-lite"/>
    </source>
</evidence>
<dbReference type="RefSeq" id="WP_166229192.1">
    <property type="nucleotide sequence ID" value="NZ_CP049989.1"/>
</dbReference>
<accession>A0A6G8ILA5</accession>
<protein>
    <submittedName>
        <fullName evidence="2">Uncharacterized protein</fullName>
    </submittedName>
</protein>
<proteinExistence type="predicted"/>
<feature type="compositionally biased region" description="Low complexity" evidence="1">
    <location>
        <begin position="1"/>
        <end position="14"/>
    </location>
</feature>